<accession>A0ACC6TI44</accession>
<organism evidence="1 2">
    <name type="scientific">Arthrobacter nitrophenolicus</name>
    <dbReference type="NCBI Taxonomy" id="683150"/>
    <lineage>
        <taxon>Bacteria</taxon>
        <taxon>Bacillati</taxon>
        <taxon>Actinomycetota</taxon>
        <taxon>Actinomycetes</taxon>
        <taxon>Micrococcales</taxon>
        <taxon>Micrococcaceae</taxon>
        <taxon>Arthrobacter</taxon>
    </lineage>
</organism>
<gene>
    <name evidence="1" type="ORF">ABIC98_003060</name>
</gene>
<dbReference type="EMBL" id="JBEPNJ010000014">
    <property type="protein sequence ID" value="MET3773396.1"/>
    <property type="molecule type" value="Genomic_DNA"/>
</dbReference>
<proteinExistence type="predicted"/>
<name>A0ACC6TI44_9MICC</name>
<protein>
    <submittedName>
        <fullName evidence="1">Uncharacterized protein</fullName>
    </submittedName>
</protein>
<sequence length="30" mass="2976">MPADKPGIPAGSTTARTGAASQRTEPRHGG</sequence>
<evidence type="ECO:0000313" key="2">
    <source>
        <dbReference type="Proteomes" id="UP001549207"/>
    </source>
</evidence>
<dbReference type="Proteomes" id="UP001549207">
    <property type="component" value="Unassembled WGS sequence"/>
</dbReference>
<evidence type="ECO:0000313" key="1">
    <source>
        <dbReference type="EMBL" id="MET3773396.1"/>
    </source>
</evidence>
<comment type="caution">
    <text evidence="1">The sequence shown here is derived from an EMBL/GenBank/DDBJ whole genome shotgun (WGS) entry which is preliminary data.</text>
</comment>
<keyword evidence="2" id="KW-1185">Reference proteome</keyword>
<reference evidence="1" key="1">
    <citation type="submission" date="2024-06" db="EMBL/GenBank/DDBJ databases">
        <title>Genomic Encyclopedia of Type Strains, Phase IV (KMG-IV): sequencing the most valuable type-strain genomes for metagenomic binning, comparative biology and taxonomic classification.</title>
        <authorList>
            <person name="Goeker M."/>
        </authorList>
    </citation>
    <scope>NUCLEOTIDE SEQUENCE</scope>
    <source>
        <strain evidence="1">SJCon</strain>
    </source>
</reference>